<accession>C7RE69</accession>
<evidence type="ECO:0000313" key="2">
    <source>
        <dbReference type="Proteomes" id="UP000002294"/>
    </source>
</evidence>
<gene>
    <name evidence="1" type="ordered locus">Apre_1461</name>
</gene>
<dbReference type="Proteomes" id="UP000002294">
    <property type="component" value="Chromosome"/>
</dbReference>
<dbReference type="OrthoDB" id="1690291at2"/>
<keyword evidence="2" id="KW-1185">Reference proteome</keyword>
<evidence type="ECO:0000313" key="1">
    <source>
        <dbReference type="EMBL" id="ACV29482.1"/>
    </source>
</evidence>
<organism evidence="1 2">
    <name type="scientific">Anaerococcus prevotii (strain ATCC 9321 / DSM 20548 / JCM 6508 / NCTC 11806 / PC1)</name>
    <name type="common">Peptostreptococcus prevotii</name>
    <name type="synonym">Peptococcus prevotii</name>
    <dbReference type="NCBI Taxonomy" id="525919"/>
    <lineage>
        <taxon>Bacteria</taxon>
        <taxon>Bacillati</taxon>
        <taxon>Bacillota</taxon>
        <taxon>Tissierellia</taxon>
        <taxon>Tissierellales</taxon>
        <taxon>Peptoniphilaceae</taxon>
        <taxon>Anaerococcus</taxon>
    </lineage>
</organism>
<dbReference type="AlphaFoldDB" id="C7RE69"/>
<protein>
    <submittedName>
        <fullName evidence="1">Uncharacterized protein</fullName>
    </submittedName>
</protein>
<dbReference type="EMBL" id="CP001708">
    <property type="protein sequence ID" value="ACV29482.1"/>
    <property type="molecule type" value="Genomic_DNA"/>
</dbReference>
<reference evidence="1 2" key="1">
    <citation type="journal article" date="2009" name="Stand. Genomic Sci.">
        <title>Complete genome sequence of Anaerococcus prevotii type strain (PC1).</title>
        <authorList>
            <person name="Labutti K."/>
            <person name="Pukall R."/>
            <person name="Steenblock K."/>
            <person name="Glavina Del Rio T."/>
            <person name="Tice H."/>
            <person name="Copeland A."/>
            <person name="Cheng J.F."/>
            <person name="Lucas S."/>
            <person name="Chen F."/>
            <person name="Nolan M."/>
            <person name="Bruce D."/>
            <person name="Goodwin L."/>
            <person name="Pitluck S."/>
            <person name="Ivanova N."/>
            <person name="Mavromatis K."/>
            <person name="Ovchinnikova G."/>
            <person name="Pati A."/>
            <person name="Chen A."/>
            <person name="Palaniappan K."/>
            <person name="Land M."/>
            <person name="Hauser L."/>
            <person name="Chang Y.J."/>
            <person name="Jeffries C.D."/>
            <person name="Chain P."/>
            <person name="Saunders E."/>
            <person name="Brettin T."/>
            <person name="Detter J.C."/>
            <person name="Han C."/>
            <person name="Goker M."/>
            <person name="Bristow J."/>
            <person name="Eisen J.A."/>
            <person name="Markowitz V."/>
            <person name="Hugenholtz P."/>
            <person name="Kyrpides N.C."/>
            <person name="Klenk H.P."/>
            <person name="Lapidus A."/>
        </authorList>
    </citation>
    <scope>NUCLEOTIDE SEQUENCE [LARGE SCALE GENOMIC DNA]</scope>
    <source>
        <strain evidence="2">ATCC 9321 / DSM 20548 / JCM 6508 / NCTC 11806 / PC1</strain>
    </source>
</reference>
<dbReference type="eggNOG" id="COG3577">
    <property type="taxonomic scope" value="Bacteria"/>
</dbReference>
<dbReference type="KEGG" id="apr:Apre_1461"/>
<proteinExistence type="predicted"/>
<dbReference type="HOGENOM" id="CLU_1080290_0_0_9"/>
<sequence length="258" mass="29210">MEFSPIPISDQKFLNFIFIGILAGKKPVTAMFATKGNTLIPQSLAEEIEIDYIDKEPIDERTGFRRAKLSSMTIGGLKLIDVPVVVCKDEIADLGKDPSGNQFPADMILGWNIISQLVFRGDLRKGRMEVQSSDLKKQSSKTRENFLVFKLIFNKRTYKAALDSSLPFTRISENIGKGIKVENKDIEQTIKMLEIDEEEINYESKFSFKIDDNEITVPSTKIDPALNDEEIQIIFGADLLRSTSWALYNPMGYVRVNK</sequence>
<name>C7RE69_ANAPD</name>
<dbReference type="STRING" id="525919.Apre_1461"/>
<dbReference type="RefSeq" id="WP_015778380.1">
    <property type="nucleotide sequence ID" value="NC_013171.1"/>
</dbReference>